<dbReference type="SUPFAM" id="SSF47413">
    <property type="entry name" value="lambda repressor-like DNA-binding domains"/>
    <property type="match status" value="1"/>
</dbReference>
<dbReference type="OrthoDB" id="60111at2"/>
<dbReference type="GO" id="GO:0003700">
    <property type="term" value="F:DNA-binding transcription factor activity"/>
    <property type="evidence" value="ECO:0007669"/>
    <property type="project" value="TreeGrafter"/>
</dbReference>
<dbReference type="SMART" id="SM00354">
    <property type="entry name" value="HTH_LACI"/>
    <property type="match status" value="1"/>
</dbReference>
<dbReference type="InterPro" id="IPR046335">
    <property type="entry name" value="LacI/GalR-like_sensor"/>
</dbReference>
<name>A0A2N5XK41_9HYPH</name>
<proteinExistence type="predicted"/>
<keyword evidence="3" id="KW-0804">Transcription</keyword>
<evidence type="ECO:0000256" key="3">
    <source>
        <dbReference type="ARBA" id="ARBA00023163"/>
    </source>
</evidence>
<dbReference type="AlphaFoldDB" id="A0A2N5XK41"/>
<dbReference type="PROSITE" id="PS50932">
    <property type="entry name" value="HTH_LACI_2"/>
    <property type="match status" value="1"/>
</dbReference>
<dbReference type="InterPro" id="IPR010982">
    <property type="entry name" value="Lambda_DNA-bd_dom_sf"/>
</dbReference>
<dbReference type="GO" id="GO:0000976">
    <property type="term" value="F:transcription cis-regulatory region binding"/>
    <property type="evidence" value="ECO:0007669"/>
    <property type="project" value="TreeGrafter"/>
</dbReference>
<dbReference type="Gene3D" id="1.10.260.40">
    <property type="entry name" value="lambda repressor-like DNA-binding domains"/>
    <property type="match status" value="1"/>
</dbReference>
<protein>
    <submittedName>
        <fullName evidence="5">LacI family transcriptional regulator</fullName>
    </submittedName>
</protein>
<dbReference type="Gene3D" id="3.40.50.2300">
    <property type="match status" value="2"/>
</dbReference>
<sequence length="357" mass="39129">MELDIKKTATLRHVAELAGVSASTASLVLNRKGDISEATRNRVLQAMEQLNYVPRDPRAKSEALSPDAQNTVRFLKIARHGQTVNLDHNIFISDYIDGMSSEATRRDYSLQVVTHENESIGSIVEGLIGADLRGIIALGTELSDEDLQTILDCGLPNVIIDTHRPFMKGNFIDMDNNQLVCSALEYLKNQNFSRIGLVGSYSSVMNFKLRQDAFRRSMKALGLPVDPAYLLSVASTIDGAYSDSVKQLADSSDIAEAYLCANDVIAFGFIRALRERGLSVPNDVSVIGIDNLHMAAAFDPPLTSLNFSKKRIGAMAVRILDDLIAIDEPQPPVKVLVSGELVLRDSVKELPKVNKRS</sequence>
<dbReference type="InterPro" id="IPR028082">
    <property type="entry name" value="Peripla_BP_I"/>
</dbReference>
<evidence type="ECO:0000256" key="1">
    <source>
        <dbReference type="ARBA" id="ARBA00023015"/>
    </source>
</evidence>
<comment type="caution">
    <text evidence="5">The sequence shown here is derived from an EMBL/GenBank/DDBJ whole genome shotgun (WGS) entry which is preliminary data.</text>
</comment>
<dbReference type="InterPro" id="IPR000843">
    <property type="entry name" value="HTH_LacI"/>
</dbReference>
<evidence type="ECO:0000259" key="4">
    <source>
        <dbReference type="PROSITE" id="PS50932"/>
    </source>
</evidence>
<evidence type="ECO:0000313" key="5">
    <source>
        <dbReference type="EMBL" id="PLW74844.1"/>
    </source>
</evidence>
<feature type="domain" description="HTH lacI-type" evidence="4">
    <location>
        <begin position="9"/>
        <end position="64"/>
    </location>
</feature>
<dbReference type="Pfam" id="PF00356">
    <property type="entry name" value="LacI"/>
    <property type="match status" value="1"/>
</dbReference>
<dbReference type="PANTHER" id="PTHR30146">
    <property type="entry name" value="LACI-RELATED TRANSCRIPTIONAL REPRESSOR"/>
    <property type="match status" value="1"/>
</dbReference>
<gene>
    <name evidence="5" type="ORF">C0081_21215</name>
</gene>
<dbReference type="CDD" id="cd01392">
    <property type="entry name" value="HTH_LacI"/>
    <property type="match status" value="1"/>
</dbReference>
<dbReference type="SUPFAM" id="SSF53822">
    <property type="entry name" value="Periplasmic binding protein-like I"/>
    <property type="match status" value="1"/>
</dbReference>
<keyword evidence="2" id="KW-0238">DNA-binding</keyword>
<evidence type="ECO:0000256" key="2">
    <source>
        <dbReference type="ARBA" id="ARBA00023125"/>
    </source>
</evidence>
<dbReference type="PANTHER" id="PTHR30146:SF154">
    <property type="entry name" value="TRANSCRIPTION REGULATOR, MEMBER OF GALR FAMILY"/>
    <property type="match status" value="1"/>
</dbReference>
<organism evidence="5 6">
    <name type="scientific">Cohaesibacter celericrescens</name>
    <dbReference type="NCBI Taxonomy" id="2067669"/>
    <lineage>
        <taxon>Bacteria</taxon>
        <taxon>Pseudomonadati</taxon>
        <taxon>Pseudomonadota</taxon>
        <taxon>Alphaproteobacteria</taxon>
        <taxon>Hyphomicrobiales</taxon>
        <taxon>Cohaesibacteraceae</taxon>
    </lineage>
</organism>
<keyword evidence="6" id="KW-1185">Reference proteome</keyword>
<dbReference type="RefSeq" id="WP_101535742.1">
    <property type="nucleotide sequence ID" value="NZ_PKUQ01000055.1"/>
</dbReference>
<dbReference type="Pfam" id="PF13377">
    <property type="entry name" value="Peripla_BP_3"/>
    <property type="match status" value="1"/>
</dbReference>
<keyword evidence="1" id="KW-0805">Transcription regulation</keyword>
<dbReference type="Proteomes" id="UP000234881">
    <property type="component" value="Unassembled WGS sequence"/>
</dbReference>
<reference evidence="5 6" key="1">
    <citation type="submission" date="2018-01" db="EMBL/GenBank/DDBJ databases">
        <title>The draft genome sequence of Cohaesibacter sp. H1304.</title>
        <authorList>
            <person name="Wang N.-N."/>
            <person name="Du Z.-J."/>
        </authorList>
    </citation>
    <scope>NUCLEOTIDE SEQUENCE [LARGE SCALE GENOMIC DNA]</scope>
    <source>
        <strain evidence="5 6">H1304</strain>
    </source>
</reference>
<accession>A0A2N5XK41</accession>
<evidence type="ECO:0000313" key="6">
    <source>
        <dbReference type="Proteomes" id="UP000234881"/>
    </source>
</evidence>
<dbReference type="EMBL" id="PKUQ01000055">
    <property type="protein sequence ID" value="PLW74844.1"/>
    <property type="molecule type" value="Genomic_DNA"/>
</dbReference>